<dbReference type="GO" id="GO:0031505">
    <property type="term" value="P:fungal-type cell wall organization"/>
    <property type="evidence" value="ECO:0007669"/>
    <property type="project" value="TreeGrafter"/>
</dbReference>
<proteinExistence type="predicted"/>
<dbReference type="GO" id="GO:0006031">
    <property type="term" value="P:chitin biosynthetic process"/>
    <property type="evidence" value="ECO:0007669"/>
    <property type="project" value="TreeGrafter"/>
</dbReference>
<name>A0A1J8PZQ1_9AGAM</name>
<sequence length="322" mass="36393">MIDSLAQLKYDDKRKLILAICDGNIVGSGNDRPTPRIVLEILGADPNLEPEALGFVSLDEGARQHNTGNVYSGLYECAGHVVQQGTSCLRKESEMFHQIKNVIGINPTFFEYLFTVDADTTVEPYSVNRLISACIHDKKCSAWASLIYEFAGLRVLPLASHGRGFREFVRICYLFTEPFYPLSTANARYPFVSVDIQPDGPELLAKLCRYPAHEDFSTPRRRSIPHHASPADFPAHKTQFVRDAHAYIIAPDDWKILLLQRRHWINSTVHSLGELTLLEHLCGFYCFSMRLVVMIDLVSAMVQPITAGYMRLVLSYLIFPRS</sequence>
<comment type="caution">
    <text evidence="8">The sequence shown here is derived from an EMBL/GenBank/DDBJ whole genome shotgun (WGS) entry which is preliminary data.</text>
</comment>
<comment type="subcellular location">
    <subcellularLocation>
        <location evidence="1">Membrane</location>
        <topology evidence="1">Multi-pass membrane protein</topology>
    </subcellularLocation>
</comment>
<dbReference type="EC" id="2.4.1.16" evidence="2"/>
<keyword evidence="3" id="KW-0808">Transferase</keyword>
<evidence type="ECO:0000256" key="2">
    <source>
        <dbReference type="ARBA" id="ARBA00012543"/>
    </source>
</evidence>
<dbReference type="STRING" id="180088.A0A1J8PZQ1"/>
<accession>A0A1J8PZQ1</accession>
<evidence type="ECO:0000256" key="3">
    <source>
        <dbReference type="ARBA" id="ARBA00022676"/>
    </source>
</evidence>
<dbReference type="OrthoDB" id="370884at2759"/>
<dbReference type="GO" id="GO:0030428">
    <property type="term" value="C:cell septum"/>
    <property type="evidence" value="ECO:0007669"/>
    <property type="project" value="TreeGrafter"/>
</dbReference>
<dbReference type="InterPro" id="IPR029044">
    <property type="entry name" value="Nucleotide-diphossugar_trans"/>
</dbReference>
<dbReference type="SUPFAM" id="SSF53448">
    <property type="entry name" value="Nucleotide-diphospho-sugar transferases"/>
    <property type="match status" value="1"/>
</dbReference>
<dbReference type="EMBL" id="LVVM01003767">
    <property type="protein sequence ID" value="OJA14309.1"/>
    <property type="molecule type" value="Genomic_DNA"/>
</dbReference>
<evidence type="ECO:0000256" key="7">
    <source>
        <dbReference type="ARBA" id="ARBA00048014"/>
    </source>
</evidence>
<evidence type="ECO:0000256" key="1">
    <source>
        <dbReference type="ARBA" id="ARBA00004141"/>
    </source>
</evidence>
<gene>
    <name evidence="8" type="ORF">AZE42_01575</name>
</gene>
<evidence type="ECO:0000256" key="6">
    <source>
        <dbReference type="ARBA" id="ARBA00023136"/>
    </source>
</evidence>
<keyword evidence="3" id="KW-0328">Glycosyltransferase</keyword>
<keyword evidence="6" id="KW-0472">Membrane</keyword>
<keyword evidence="5" id="KW-1133">Transmembrane helix</keyword>
<dbReference type="InterPro" id="IPR004835">
    <property type="entry name" value="Chitin_synth"/>
</dbReference>
<keyword evidence="4" id="KW-0812">Transmembrane</keyword>
<dbReference type="GO" id="GO:0016020">
    <property type="term" value="C:membrane"/>
    <property type="evidence" value="ECO:0007669"/>
    <property type="project" value="UniProtKB-SubCell"/>
</dbReference>
<dbReference type="PANTHER" id="PTHR22914">
    <property type="entry name" value="CHITIN SYNTHASE"/>
    <property type="match status" value="1"/>
</dbReference>
<reference evidence="8 9" key="1">
    <citation type="submission" date="2016-03" db="EMBL/GenBank/DDBJ databases">
        <title>Comparative genomics of the ectomycorrhizal sister species Rhizopogon vinicolor and Rhizopogon vesiculosus (Basidiomycota: Boletales) reveals a divergence of the mating type B locus.</title>
        <authorList>
            <person name="Mujic A.B."/>
            <person name="Kuo A."/>
            <person name="Tritt A."/>
            <person name="Lipzen A."/>
            <person name="Chen C."/>
            <person name="Johnson J."/>
            <person name="Sharma A."/>
            <person name="Barry K."/>
            <person name="Grigoriev I.V."/>
            <person name="Spatafora J.W."/>
        </authorList>
    </citation>
    <scope>NUCLEOTIDE SEQUENCE [LARGE SCALE GENOMIC DNA]</scope>
    <source>
        <strain evidence="8 9">AM-OR11-056</strain>
    </source>
</reference>
<evidence type="ECO:0000313" key="9">
    <source>
        <dbReference type="Proteomes" id="UP000183567"/>
    </source>
</evidence>
<comment type="catalytic activity">
    <reaction evidence="7">
        <text>[(1-&gt;4)-N-acetyl-beta-D-glucosaminyl](n) + UDP-N-acetyl-alpha-D-glucosamine = [(1-&gt;4)-N-acetyl-beta-D-glucosaminyl](n+1) + UDP + H(+)</text>
        <dbReference type="Rhea" id="RHEA:16637"/>
        <dbReference type="Rhea" id="RHEA-COMP:9593"/>
        <dbReference type="Rhea" id="RHEA-COMP:9595"/>
        <dbReference type="ChEBI" id="CHEBI:15378"/>
        <dbReference type="ChEBI" id="CHEBI:17029"/>
        <dbReference type="ChEBI" id="CHEBI:57705"/>
        <dbReference type="ChEBI" id="CHEBI:58223"/>
        <dbReference type="EC" id="2.4.1.16"/>
    </reaction>
</comment>
<dbReference type="Pfam" id="PF03142">
    <property type="entry name" value="Chitin_synth_2"/>
    <property type="match status" value="3"/>
</dbReference>
<protein>
    <recommendedName>
        <fullName evidence="2">chitin synthase</fullName>
        <ecNumber evidence="2">2.4.1.16</ecNumber>
    </recommendedName>
</protein>
<dbReference type="PANTHER" id="PTHR22914:SF45">
    <property type="entry name" value="CHITIN SYNTHASE"/>
    <property type="match status" value="1"/>
</dbReference>
<keyword evidence="9" id="KW-1185">Reference proteome</keyword>
<dbReference type="GO" id="GO:0004100">
    <property type="term" value="F:chitin synthase activity"/>
    <property type="evidence" value="ECO:0007669"/>
    <property type="project" value="UniProtKB-EC"/>
</dbReference>
<dbReference type="Proteomes" id="UP000183567">
    <property type="component" value="Unassembled WGS sequence"/>
</dbReference>
<dbReference type="AlphaFoldDB" id="A0A1J8PZQ1"/>
<evidence type="ECO:0000313" key="8">
    <source>
        <dbReference type="EMBL" id="OJA14309.1"/>
    </source>
</evidence>
<organism evidence="8 9">
    <name type="scientific">Rhizopogon vesiculosus</name>
    <dbReference type="NCBI Taxonomy" id="180088"/>
    <lineage>
        <taxon>Eukaryota</taxon>
        <taxon>Fungi</taxon>
        <taxon>Dikarya</taxon>
        <taxon>Basidiomycota</taxon>
        <taxon>Agaricomycotina</taxon>
        <taxon>Agaricomycetes</taxon>
        <taxon>Agaricomycetidae</taxon>
        <taxon>Boletales</taxon>
        <taxon>Suillineae</taxon>
        <taxon>Rhizopogonaceae</taxon>
        <taxon>Rhizopogon</taxon>
    </lineage>
</organism>
<evidence type="ECO:0000256" key="4">
    <source>
        <dbReference type="ARBA" id="ARBA00022692"/>
    </source>
</evidence>
<evidence type="ECO:0000256" key="5">
    <source>
        <dbReference type="ARBA" id="ARBA00022989"/>
    </source>
</evidence>
<dbReference type="GO" id="GO:0071944">
    <property type="term" value="C:cell periphery"/>
    <property type="evidence" value="ECO:0007669"/>
    <property type="project" value="TreeGrafter"/>
</dbReference>